<dbReference type="Proteomes" id="UP000312326">
    <property type="component" value="Chromosome"/>
</dbReference>
<dbReference type="Pfam" id="PF09344">
    <property type="entry name" value="Cas_CT1975"/>
    <property type="match status" value="1"/>
</dbReference>
<accession>A0A5B8EH38</accession>
<proteinExistence type="predicted"/>
<evidence type="ECO:0000313" key="1">
    <source>
        <dbReference type="EMBL" id="MDB6247167.1"/>
    </source>
</evidence>
<dbReference type="EMBL" id="CP029754">
    <property type="protein sequence ID" value="QDD70421.1"/>
    <property type="molecule type" value="Genomic_DNA"/>
</dbReference>
<dbReference type="AlphaFoldDB" id="A0A5B8EH38"/>
<evidence type="ECO:0000313" key="2">
    <source>
        <dbReference type="EMBL" id="QDD70421.1"/>
    </source>
</evidence>
<name>A0A5B8EH38_LACAM</name>
<reference evidence="1" key="3">
    <citation type="submission" date="2022-10" db="EMBL/GenBank/DDBJ databases">
        <authorList>
            <person name="Kostovova I."/>
            <person name="Moravkova M."/>
            <person name="Pechar R."/>
        </authorList>
    </citation>
    <scope>NUCLEOTIDE SEQUENCE</scope>
    <source>
        <strain evidence="1">M597B</strain>
    </source>
</reference>
<reference evidence="2 3" key="1">
    <citation type="submission" date="2018-06" db="EMBL/GenBank/DDBJ databases">
        <title>Complete genome sequnece of Lactobacillus amylovorus PMRA3.</title>
        <authorList>
            <person name="Nam Y.-D."/>
            <person name="Chung W.-H."/>
            <person name="Park Y.S."/>
            <person name="Kang J."/>
        </authorList>
    </citation>
    <scope>NUCLEOTIDE SEQUENCE [LARGE SCALE GENOMIC DNA]</scope>
    <source>
        <strain evidence="2 3">PMRA3</strain>
    </source>
</reference>
<sequence length="360" mass="40308">MNLFLDINVLQTVPSSNLNRDDTGAPKTAIYGGVMRSRVSSQSWKRAVRQAFRAESQDAQWLKSSRTLKAPLLLANEIQKMDSSVSDEEAMKKSTDIFSKASIKVDKKTNQTKALLLISDGQLKKLAKAILENEDIDKKVIKKIFKEDNSLDLALFGRMVADNPDLNVDAACQVAHAISTHEVTPEFDYFTAVDDEKEEGTAGSAMIGSLEYNSSTLYRYANINLNELIHNIGSKLSVEGIKLFIKNFILTMPTGKENTFANKTLPQYVLITLRDDTPVNLVSAFEEPVKSRDGYVKKSIERLEKEYIDTESFIDKPIYSVVLSKYDSTLSNQAENLTSMIESVSKVVDEKVEKNEDHNN</sequence>
<reference evidence="1" key="2">
    <citation type="journal article" date="2022" name="Microorganisms">
        <title>Antibiotic Susceptibility, Resistance Gene Determinants and Corresponding Genomic Regions in Lactobacillus amylovorus Isolates Derived from Wild Boars and Domestic Pigs.</title>
        <authorList>
            <person name="Moravkova M."/>
            <person name="Kostovova I."/>
            <person name="Kavanova K."/>
            <person name="Pechar R."/>
            <person name="Stanek S."/>
            <person name="Brychta A."/>
            <person name="Zeman M."/>
            <person name="Kubasova T."/>
        </authorList>
    </citation>
    <scope>NUCLEOTIDE SEQUENCE</scope>
    <source>
        <strain evidence="1">M597B</strain>
    </source>
</reference>
<dbReference type="RefSeq" id="WP_052542965.1">
    <property type="nucleotide sequence ID" value="NZ_CP029754.1"/>
</dbReference>
<dbReference type="EMBL" id="JAOTHD010000022">
    <property type="protein sequence ID" value="MDB6247167.1"/>
    <property type="molecule type" value="Genomic_DNA"/>
</dbReference>
<gene>
    <name evidence="2" type="primary">cas7e</name>
    <name evidence="2" type="ORF">DM298_05795</name>
    <name evidence="1" type="ORF">ODV14_07525</name>
</gene>
<dbReference type="Proteomes" id="UP001141961">
    <property type="component" value="Unassembled WGS sequence"/>
</dbReference>
<dbReference type="NCBIfam" id="TIGR01869">
    <property type="entry name" value="casC_Cse4"/>
    <property type="match status" value="1"/>
</dbReference>
<evidence type="ECO:0000313" key="3">
    <source>
        <dbReference type="Proteomes" id="UP000312326"/>
    </source>
</evidence>
<organism evidence="2 3">
    <name type="scientific">Lactobacillus amylovorus</name>
    <dbReference type="NCBI Taxonomy" id="1604"/>
    <lineage>
        <taxon>Bacteria</taxon>
        <taxon>Bacillati</taxon>
        <taxon>Bacillota</taxon>
        <taxon>Bacilli</taxon>
        <taxon>Lactobacillales</taxon>
        <taxon>Lactobacillaceae</taxon>
        <taxon>Lactobacillus</taxon>
    </lineage>
</organism>
<dbReference type="InterPro" id="IPR010148">
    <property type="entry name" value="CRISPR-assoc_prot_CT1975"/>
</dbReference>
<protein>
    <submittedName>
        <fullName evidence="2">Type I-E CRISPR-associated protein Cas7/Cse4/CasC</fullName>
    </submittedName>
</protein>